<evidence type="ECO:0000313" key="1">
    <source>
        <dbReference type="EMBL" id="MBS2099377.1"/>
    </source>
</evidence>
<accession>A0ABS5JWS5</accession>
<keyword evidence="2" id="KW-1185">Reference proteome</keyword>
<proteinExistence type="predicted"/>
<organism evidence="1 2">
    <name type="scientific">Carboxylicivirga linearis</name>
    <dbReference type="NCBI Taxonomy" id="1628157"/>
    <lineage>
        <taxon>Bacteria</taxon>
        <taxon>Pseudomonadati</taxon>
        <taxon>Bacteroidota</taxon>
        <taxon>Bacteroidia</taxon>
        <taxon>Marinilabiliales</taxon>
        <taxon>Marinilabiliaceae</taxon>
        <taxon>Carboxylicivirga</taxon>
    </lineage>
</organism>
<dbReference type="SUPFAM" id="SSF48452">
    <property type="entry name" value="TPR-like"/>
    <property type="match status" value="1"/>
</dbReference>
<evidence type="ECO:0008006" key="3">
    <source>
        <dbReference type="Google" id="ProtNLM"/>
    </source>
</evidence>
<protein>
    <recommendedName>
        <fullName evidence="3">Tetratricopeptide repeat protein</fullName>
    </recommendedName>
</protein>
<evidence type="ECO:0000313" key="2">
    <source>
        <dbReference type="Proteomes" id="UP000708576"/>
    </source>
</evidence>
<gene>
    <name evidence="1" type="ORF">KEM10_13870</name>
</gene>
<reference evidence="1 2" key="1">
    <citation type="journal article" date="2015" name="Int. J. Syst. Evol. Microbiol.">
        <title>Carboxylicivirga linearis sp. nov., isolated from a sea cucumber culture pond.</title>
        <authorList>
            <person name="Wang F.Q."/>
            <person name="Zhou Y.X."/>
            <person name="Lin X.Z."/>
            <person name="Chen G.J."/>
            <person name="Du Z.J."/>
        </authorList>
    </citation>
    <scope>NUCLEOTIDE SEQUENCE [LARGE SCALE GENOMIC DNA]</scope>
    <source>
        <strain evidence="1 2">FB218</strain>
    </source>
</reference>
<comment type="caution">
    <text evidence="1">The sequence shown here is derived from an EMBL/GenBank/DDBJ whole genome shotgun (WGS) entry which is preliminary data.</text>
</comment>
<dbReference type="Gene3D" id="1.25.40.10">
    <property type="entry name" value="Tetratricopeptide repeat domain"/>
    <property type="match status" value="1"/>
</dbReference>
<dbReference type="RefSeq" id="WP_212216619.1">
    <property type="nucleotide sequence ID" value="NZ_JAGUCO010000010.1"/>
</dbReference>
<name>A0ABS5JWS5_9BACT</name>
<dbReference type="Proteomes" id="UP000708576">
    <property type="component" value="Unassembled WGS sequence"/>
</dbReference>
<dbReference type="EMBL" id="JAGUCO010000010">
    <property type="protein sequence ID" value="MBS2099377.1"/>
    <property type="molecule type" value="Genomic_DNA"/>
</dbReference>
<sequence>MHLILFKNRRLERADYASTHGKYQMAIKLAKPMVHSRNKVIAFKSNRICGLSLYKRKKYNESIVYLKEACHLGNYRHDWYNLAMAYAFSGKLNMAEQAFQNIYRTNVQPGYMYAVPVPGLIFQYTKALIQKQFMEAAKKRTRELKQMYQGVGNDITKQVQRGLPSYPMFQKEIELKLQIQ</sequence>
<dbReference type="InterPro" id="IPR011990">
    <property type="entry name" value="TPR-like_helical_dom_sf"/>
</dbReference>